<name>A0A8J8W169_9EURO</name>
<feature type="compositionally biased region" description="Polar residues" evidence="8">
    <location>
        <begin position="214"/>
        <end position="228"/>
    </location>
</feature>
<keyword evidence="7" id="KW-0539">Nucleus</keyword>
<reference evidence="10" key="1">
    <citation type="journal article" date="2020" name="Front. Microbiol.">
        <title>Gene regulatory networks of Penicillium echinulatum 2HH and Penicillium oxalicum 114-2 inferred by a computational biology approach.</title>
        <authorList>
            <person name="Lenz A.R."/>
            <person name="Galan-Vasquez E."/>
            <person name="Balbinot E."/>
            <person name="De Abreu F.P."/>
            <person name="De Oliveira N.S."/>
            <person name="Da Rosa L.O."/>
            <person name="De Avila E Silva S."/>
            <person name="Camassola M."/>
            <person name="Dillon A.J.P."/>
            <person name="Perez-Rueda E."/>
        </authorList>
    </citation>
    <scope>NUCLEOTIDE SEQUENCE</scope>
    <source>
        <strain evidence="10">S1M29</strain>
    </source>
</reference>
<evidence type="ECO:0000313" key="11">
    <source>
        <dbReference type="Proteomes" id="UP000631181"/>
    </source>
</evidence>
<feature type="compositionally biased region" description="Basic and acidic residues" evidence="8">
    <location>
        <begin position="687"/>
        <end position="723"/>
    </location>
</feature>
<protein>
    <recommendedName>
        <fullName evidence="9">Inner centromere protein ARK-binding domain-containing protein</fullName>
    </recommendedName>
</protein>
<feature type="compositionally biased region" description="Low complexity" evidence="8">
    <location>
        <begin position="593"/>
        <end position="606"/>
    </location>
</feature>
<keyword evidence="6" id="KW-0206">Cytoskeleton</keyword>
<feature type="compositionally biased region" description="Polar residues" evidence="8">
    <location>
        <begin position="547"/>
        <end position="564"/>
    </location>
</feature>
<dbReference type="PANTHER" id="PTHR13142:SF1">
    <property type="entry name" value="INNER CENTROMERE PROTEIN"/>
    <property type="match status" value="1"/>
</dbReference>
<comment type="caution">
    <text evidence="10">The sequence shown here is derived from an EMBL/GenBank/DDBJ whole genome shotgun (WGS) entry which is preliminary data.</text>
</comment>
<feature type="domain" description="Inner centromere protein ARK-binding" evidence="9">
    <location>
        <begin position="1140"/>
        <end position="1195"/>
    </location>
</feature>
<dbReference type="Proteomes" id="UP000631181">
    <property type="component" value="Unassembled WGS sequence"/>
</dbReference>
<feature type="compositionally biased region" description="Polar residues" evidence="8">
    <location>
        <begin position="801"/>
        <end position="820"/>
    </location>
</feature>
<evidence type="ECO:0000256" key="7">
    <source>
        <dbReference type="ARBA" id="ARBA00023242"/>
    </source>
</evidence>
<accession>A0A8J8W169</accession>
<evidence type="ECO:0000313" key="10">
    <source>
        <dbReference type="EMBL" id="KAF7714543.1"/>
    </source>
</evidence>
<evidence type="ECO:0000256" key="2">
    <source>
        <dbReference type="ARBA" id="ARBA00004186"/>
    </source>
</evidence>
<dbReference type="PANTHER" id="PTHR13142">
    <property type="entry name" value="INNER CENTROMERE PROTEIN"/>
    <property type="match status" value="1"/>
</dbReference>
<feature type="compositionally biased region" description="Basic and acidic residues" evidence="8">
    <location>
        <begin position="776"/>
        <end position="789"/>
    </location>
</feature>
<evidence type="ECO:0000256" key="8">
    <source>
        <dbReference type="SAM" id="MobiDB-lite"/>
    </source>
</evidence>
<keyword evidence="4" id="KW-0963">Cytoplasm</keyword>
<feature type="compositionally biased region" description="Pro residues" evidence="8">
    <location>
        <begin position="1119"/>
        <end position="1129"/>
    </location>
</feature>
<evidence type="ECO:0000256" key="5">
    <source>
        <dbReference type="ARBA" id="ARBA00022829"/>
    </source>
</evidence>
<evidence type="ECO:0000256" key="3">
    <source>
        <dbReference type="ARBA" id="ARBA00010042"/>
    </source>
</evidence>
<feature type="compositionally biased region" description="Polar residues" evidence="8">
    <location>
        <begin position="1054"/>
        <end position="1078"/>
    </location>
</feature>
<sequence>MATATARARKPVGSAPWVAAEKENITDLVQQELEEVEYPVRHELDWLNEHMAEIFSKGQANFTDVFKTPGKMVGKTPRTARKRPVEENRVPLSEIFSSTQKNKEKKAVPSPSPFVHRVMTKSNAAEPQPAPATSPATSPTTTRSENVAQGKQLQYPDLTQNLNSFAQFNTDSGYHGLQNDNDIMMSDTQPETQSTQPFEADDQLVLHSEVDISLEQQPTEDSFHSAQENMRLRGETVEPRTSTPTPKQPAISRSNAPDSVNIDSEANLTPKARKGSERGETAAVEYKQQIRSLEEQSKLTQNDRLVDEAEKAAQEAQIGDLGETDVDMEAHSKEDPGLDEDFDDIGSPSDGSTPERFPMRKSSLNFASLPAREPLKGPRVSRTSHIDLPRLNHAGRTSLLGKQLGASGSKQAASDDDDKHNASDGPKNSDEAREETLDVEQVSRIHNKKSTQSLHERISMLGKVPPSRHKISLAATAATSAGQIPYPELPVTKAEIKPTTLASEERTGLVQESKEEPVDEWIRPMSSPQRLDLTKSKTFDVNEKLFEQSQSTNKSSTKDMSNPQPTEPQRPKSSYSIFSSPRPHGHFKTASVSNITSETSTTPTGSPRRFEGPLSASKMRLQSIMKSAKGLFSSTAAPTRVEVPSPEQQRLRPLEQVQNVSESNSKSEQQPRQHLSPPRHEGRRTRSSTEKEEKRRQQELEDRQREEDLKQEKAREQEKEKQRVLQIKGMQDKSSIEPEDRPGNAAQRPTQAHRQQSREPDSVHDGSRFGLAQSKQADRRPRPPTREPTQKPNPRPVSIRVGSTLSRPMSVASSIPSNSHEPAVVLPAPTPASTVKAPTLKKKGSNQSLHAASTASSLKSSVLSQTQAQRKRKEQEEREARRKEEQRKEEQKREVERKRALQKQQEEEARRQAEAVERERLAQDDPKKSAHMRAIERRRQENNARKGHVRQGSQQALGETSILQHEKASSQSSQRSDMGAARPASRLAYGRPMNAPAPNPAKPPKRNMDEEAGHRSAMVNASNVQPSGEAKRRKTEDEHNPVQPVRPTMAPPIRQSSIRKQPSMFGQSASSIFKTGQAQRPAHPSELAKYSSNKIPFAEPSHAPAAASQKTPGPSSAQRPPPSVKPSPKYPNGENIHLPEIATDSEDEDDSDSEMFPVPKWAQPKELEDLLRVQEGMEVDSIFGPIAPFSLEETFKADKKIKKYRDRTSSANWNGPDGLTQEEIRKDRLERQKLRLNGGWSFH</sequence>
<gene>
    <name evidence="10" type="ORF">PECM_008172</name>
</gene>
<feature type="region of interest" description="Disordered" evidence="8">
    <location>
        <begin position="67"/>
        <end position="455"/>
    </location>
</feature>
<feature type="compositionally biased region" description="Polar residues" evidence="8">
    <location>
        <begin position="656"/>
        <end position="673"/>
    </location>
</feature>
<feature type="compositionally biased region" description="Polar residues" evidence="8">
    <location>
        <begin position="143"/>
        <end position="197"/>
    </location>
</feature>
<feature type="compositionally biased region" description="Basic and acidic residues" evidence="8">
    <location>
        <begin position="503"/>
        <end position="522"/>
    </location>
</feature>
<dbReference type="AlphaFoldDB" id="A0A8J8W169"/>
<dbReference type="InterPro" id="IPR005635">
    <property type="entry name" value="Inner_centromere_prot_ARK-bd"/>
</dbReference>
<evidence type="ECO:0000256" key="1">
    <source>
        <dbReference type="ARBA" id="ARBA00004123"/>
    </source>
</evidence>
<keyword evidence="11" id="KW-1185">Reference proteome</keyword>
<feature type="compositionally biased region" description="Basic and acidic residues" evidence="8">
    <location>
        <begin position="532"/>
        <end position="546"/>
    </location>
</feature>
<dbReference type="GO" id="GO:0005819">
    <property type="term" value="C:spindle"/>
    <property type="evidence" value="ECO:0007669"/>
    <property type="project" value="UniProtKB-SubCell"/>
</dbReference>
<keyword evidence="5" id="KW-0159">Chromosome partition</keyword>
<dbReference type="GO" id="GO:0005634">
    <property type="term" value="C:nucleus"/>
    <property type="evidence" value="ECO:0007669"/>
    <property type="project" value="UniProtKB-SubCell"/>
</dbReference>
<feature type="region of interest" description="Disordered" evidence="8">
    <location>
        <begin position="502"/>
        <end position="1162"/>
    </location>
</feature>
<dbReference type="Pfam" id="PF03941">
    <property type="entry name" value="INCENP_ARK-bind"/>
    <property type="match status" value="1"/>
</dbReference>
<feature type="compositionally biased region" description="Polar residues" evidence="8">
    <location>
        <begin position="951"/>
        <end position="976"/>
    </location>
</feature>
<feature type="compositionally biased region" description="Low complexity" evidence="8">
    <location>
        <begin position="848"/>
        <end position="868"/>
    </location>
</feature>
<feature type="compositionally biased region" description="Basic and acidic residues" evidence="8">
    <location>
        <begin position="304"/>
        <end position="313"/>
    </location>
</feature>
<evidence type="ECO:0000256" key="6">
    <source>
        <dbReference type="ARBA" id="ARBA00023212"/>
    </source>
</evidence>
<feature type="compositionally biased region" description="Polar residues" evidence="8">
    <location>
        <begin position="1108"/>
        <end position="1118"/>
    </location>
</feature>
<organism evidence="10 11">
    <name type="scientific">Penicillium ucsense</name>
    <dbReference type="NCBI Taxonomy" id="2839758"/>
    <lineage>
        <taxon>Eukaryota</taxon>
        <taxon>Fungi</taxon>
        <taxon>Dikarya</taxon>
        <taxon>Ascomycota</taxon>
        <taxon>Pezizomycotina</taxon>
        <taxon>Eurotiomycetes</taxon>
        <taxon>Eurotiomycetidae</taxon>
        <taxon>Eurotiales</taxon>
        <taxon>Aspergillaceae</taxon>
        <taxon>Penicillium</taxon>
    </lineage>
</organism>
<feature type="compositionally biased region" description="Basic and acidic residues" evidence="8">
    <location>
        <begin position="730"/>
        <end position="742"/>
    </location>
</feature>
<feature type="compositionally biased region" description="Basic and acidic residues" evidence="8">
    <location>
        <begin position="756"/>
        <end position="767"/>
    </location>
</feature>
<dbReference type="OrthoDB" id="6123at2759"/>
<evidence type="ECO:0000259" key="9">
    <source>
        <dbReference type="Pfam" id="PF03941"/>
    </source>
</evidence>
<proteinExistence type="inferred from homology"/>
<feature type="compositionally biased region" description="Basic and acidic residues" evidence="8">
    <location>
        <begin position="417"/>
        <end position="436"/>
    </location>
</feature>
<dbReference type="GO" id="GO:0007059">
    <property type="term" value="P:chromosome segregation"/>
    <property type="evidence" value="ECO:0007669"/>
    <property type="project" value="UniProtKB-KW"/>
</dbReference>
<comment type="subcellular location">
    <subcellularLocation>
        <location evidence="2">Cytoplasm</location>
        <location evidence="2">Cytoskeleton</location>
        <location evidence="2">Spindle</location>
    </subcellularLocation>
    <subcellularLocation>
        <location evidence="1">Nucleus</location>
    </subcellularLocation>
</comment>
<feature type="compositionally biased region" description="Low complexity" evidence="8">
    <location>
        <begin position="124"/>
        <end position="142"/>
    </location>
</feature>
<feature type="compositionally biased region" description="Acidic residues" evidence="8">
    <location>
        <begin position="1143"/>
        <end position="1153"/>
    </location>
</feature>
<evidence type="ECO:0000256" key="4">
    <source>
        <dbReference type="ARBA" id="ARBA00022490"/>
    </source>
</evidence>
<feature type="compositionally biased region" description="Basic and acidic residues" evidence="8">
    <location>
        <begin position="873"/>
        <end position="944"/>
    </location>
</feature>
<feature type="compositionally biased region" description="Polar residues" evidence="8">
    <location>
        <begin position="239"/>
        <end position="267"/>
    </location>
</feature>
<comment type="similarity">
    <text evidence="3">Belongs to the INCENP family.</text>
</comment>
<dbReference type="EMBL" id="WIWV01000081">
    <property type="protein sequence ID" value="KAF7714543.1"/>
    <property type="molecule type" value="Genomic_DNA"/>
</dbReference>